<accession>A0A8B9BLC0</accession>
<reference evidence="2" key="1">
    <citation type="submission" date="2025-08" db="UniProtKB">
        <authorList>
            <consortium name="Ensembl"/>
        </authorList>
    </citation>
    <scope>IDENTIFICATION</scope>
</reference>
<dbReference type="PANTHER" id="PTHR14726">
    <property type="entry name" value="JHY PROTEIN HOMOLOG"/>
    <property type="match status" value="1"/>
</dbReference>
<dbReference type="InterPro" id="IPR027968">
    <property type="entry name" value="JHY"/>
</dbReference>
<evidence type="ECO:0000313" key="3">
    <source>
        <dbReference type="Proteomes" id="UP000694426"/>
    </source>
</evidence>
<feature type="compositionally biased region" description="Basic and acidic residues" evidence="1">
    <location>
        <begin position="267"/>
        <end position="279"/>
    </location>
</feature>
<dbReference type="Pfam" id="PF15261">
    <property type="entry name" value="JHY"/>
    <property type="match status" value="1"/>
</dbReference>
<evidence type="ECO:0000256" key="1">
    <source>
        <dbReference type="SAM" id="MobiDB-lite"/>
    </source>
</evidence>
<gene>
    <name evidence="2" type="primary">JHY</name>
</gene>
<protein>
    <submittedName>
        <fullName evidence="2">Junctional cadherin complex regulator</fullName>
    </submittedName>
</protein>
<feature type="region of interest" description="Disordered" evidence="1">
    <location>
        <begin position="89"/>
        <end position="133"/>
    </location>
</feature>
<feature type="compositionally biased region" description="Acidic residues" evidence="1">
    <location>
        <begin position="89"/>
        <end position="101"/>
    </location>
</feature>
<feature type="region of interest" description="Disordered" evidence="1">
    <location>
        <begin position="721"/>
        <end position="743"/>
    </location>
</feature>
<dbReference type="AlphaFoldDB" id="A0A8B9BLC0"/>
<dbReference type="Proteomes" id="UP000694426">
    <property type="component" value="Unplaced"/>
</dbReference>
<evidence type="ECO:0000313" key="2">
    <source>
        <dbReference type="Ensembl" id="ENSABRP00000006053.1"/>
    </source>
</evidence>
<dbReference type="GO" id="GO:0035082">
    <property type="term" value="P:axoneme assembly"/>
    <property type="evidence" value="ECO:0007669"/>
    <property type="project" value="TreeGrafter"/>
</dbReference>
<feature type="compositionally biased region" description="Polar residues" evidence="1">
    <location>
        <begin position="380"/>
        <end position="397"/>
    </location>
</feature>
<feature type="region of interest" description="Disordered" evidence="1">
    <location>
        <begin position="267"/>
        <end position="287"/>
    </location>
</feature>
<feature type="compositionally biased region" description="Basic and acidic residues" evidence="1">
    <location>
        <begin position="726"/>
        <end position="736"/>
    </location>
</feature>
<proteinExistence type="predicted"/>
<sequence length="775" mass="88416">MNSAGTKYISVSSPSTYDMSKKPFPQRVLTQPHFHPAHWKKTSVSEGGCASDSQGSDSESLVQERQYQLELQQRIRENEELVGLYADELESDSLEEEDSLEEMSLREQGVKYDTNQYTNGTQEKESNGREQQSVDKYFSLRYNPNWKNTKQVAEFPETEKPHHVAGGGSVDFSQDSFYLHSSGSPEEKNQLEAKLQDSFSEFGTELLSFHEPDAFISSEPFRLHTRGKESADGCYFKHSPSAHSSAFSLQIQENQPQRAKKDFVEKNKRTLGLRTDKKNSYLQLHGKKQGEVVQEQVADAKTVDEEPHQSVLPFQNVKMDPEDKWYLKSQQLKDHQNKWSQRNKIKSNQSLKGGAFSRSDNQQPPGRLAEPKPRHHQTSEFRTAPTQAAEQDKSSAPQKWLYPSLSVGPDTNTAANSKNCLINFPNPRHSVNRDFTTSAYPIHPTLRKFNPAEVMSPAYTSKETKKHQHQLPNGLPHDQQHLYKHDTTQFFPRDDSTSGRVCPNRRNISSTFNANFQELVKDHVSLQDCKRHDYAQKSCHNYAVSSLRPSRSPAAPCTASQLMQTTEQHHQEMSHLKEAHLADDRHLFSPLPPIILQAESDSEVDPKRGEGNQAKINRSNSEGYLMQMEKQKQPKVYKKPYSSKAYMNLDVKLGGLGPDYEAIKEKKEKLKQQKEYAKQIKEHNMKNIALVQRLPTKPQVISSVSRQKALEYAKKIPRPKTFTAKQSDEEVKEERVLPPTLKGDSLPQIASLETLQSRHEKEKQVVAAFRTLHIL</sequence>
<reference evidence="2" key="2">
    <citation type="submission" date="2025-09" db="UniProtKB">
        <authorList>
            <consortium name="Ensembl"/>
        </authorList>
    </citation>
    <scope>IDENTIFICATION</scope>
</reference>
<keyword evidence="3" id="KW-1185">Reference proteome</keyword>
<dbReference type="Ensembl" id="ENSABRT00000008717.1">
    <property type="protein sequence ID" value="ENSABRP00000006053.1"/>
    <property type="gene ID" value="ENSABRG00000005616.1"/>
</dbReference>
<feature type="compositionally biased region" description="Polar residues" evidence="1">
    <location>
        <begin position="338"/>
        <end position="351"/>
    </location>
</feature>
<feature type="compositionally biased region" description="Polar residues" evidence="1">
    <location>
        <begin position="51"/>
        <end position="60"/>
    </location>
</feature>
<feature type="region of interest" description="Disordered" evidence="1">
    <location>
        <begin position="1"/>
        <end position="64"/>
    </location>
</feature>
<feature type="compositionally biased region" description="Polar residues" evidence="1">
    <location>
        <begin position="1"/>
        <end position="18"/>
    </location>
</feature>
<dbReference type="GeneTree" id="ENSGT00390000002823"/>
<dbReference type="PANTHER" id="PTHR14726:SF1">
    <property type="entry name" value="JHY PROTEIN HOMOLOG"/>
    <property type="match status" value="1"/>
</dbReference>
<name>A0A8B9BLC0_9AVES</name>
<organism evidence="2 3">
    <name type="scientific">Anser brachyrhynchus</name>
    <name type="common">Pink-footed goose</name>
    <dbReference type="NCBI Taxonomy" id="132585"/>
    <lineage>
        <taxon>Eukaryota</taxon>
        <taxon>Metazoa</taxon>
        <taxon>Chordata</taxon>
        <taxon>Craniata</taxon>
        <taxon>Vertebrata</taxon>
        <taxon>Euteleostomi</taxon>
        <taxon>Archelosauria</taxon>
        <taxon>Archosauria</taxon>
        <taxon>Dinosauria</taxon>
        <taxon>Saurischia</taxon>
        <taxon>Theropoda</taxon>
        <taxon>Coelurosauria</taxon>
        <taxon>Aves</taxon>
        <taxon>Neognathae</taxon>
        <taxon>Galloanserae</taxon>
        <taxon>Anseriformes</taxon>
        <taxon>Anatidae</taxon>
        <taxon>Anserinae</taxon>
        <taxon>Anser</taxon>
    </lineage>
</organism>
<feature type="region of interest" description="Disordered" evidence="1">
    <location>
        <begin position="332"/>
        <end position="397"/>
    </location>
</feature>